<protein>
    <submittedName>
        <fullName evidence="2">Uncharacterized protein</fullName>
    </submittedName>
</protein>
<feature type="compositionally biased region" description="Basic and acidic residues" evidence="1">
    <location>
        <begin position="47"/>
        <end position="59"/>
    </location>
</feature>
<dbReference type="AlphaFoldDB" id="A0AAV4HHY2"/>
<accession>A0AAV4HHY2</accession>
<name>A0AAV4HHY2_9GAST</name>
<dbReference type="EMBL" id="BMAT01002019">
    <property type="protein sequence ID" value="GFR97194.1"/>
    <property type="molecule type" value="Genomic_DNA"/>
</dbReference>
<sequence length="105" mass="11880">MAATTGITPKPKTGAEKEEHRKMLERKRKRKERANWSHQKRAAVNAKAREMYHQKKDKQQSGSSDTGNGKCAKLRQQGQPGAVCAVLDFAENYRCQSQDEAQSTY</sequence>
<dbReference type="Proteomes" id="UP000762676">
    <property type="component" value="Unassembled WGS sequence"/>
</dbReference>
<evidence type="ECO:0000256" key="1">
    <source>
        <dbReference type="SAM" id="MobiDB-lite"/>
    </source>
</evidence>
<comment type="caution">
    <text evidence="2">The sequence shown here is derived from an EMBL/GenBank/DDBJ whole genome shotgun (WGS) entry which is preliminary data.</text>
</comment>
<proteinExistence type="predicted"/>
<feature type="compositionally biased region" description="Basic and acidic residues" evidence="1">
    <location>
        <begin position="13"/>
        <end position="22"/>
    </location>
</feature>
<organism evidence="2 3">
    <name type="scientific">Elysia marginata</name>
    <dbReference type="NCBI Taxonomy" id="1093978"/>
    <lineage>
        <taxon>Eukaryota</taxon>
        <taxon>Metazoa</taxon>
        <taxon>Spiralia</taxon>
        <taxon>Lophotrochozoa</taxon>
        <taxon>Mollusca</taxon>
        <taxon>Gastropoda</taxon>
        <taxon>Heterobranchia</taxon>
        <taxon>Euthyneura</taxon>
        <taxon>Panpulmonata</taxon>
        <taxon>Sacoglossa</taxon>
        <taxon>Placobranchoidea</taxon>
        <taxon>Plakobranchidae</taxon>
        <taxon>Elysia</taxon>
    </lineage>
</organism>
<feature type="region of interest" description="Disordered" evidence="1">
    <location>
        <begin position="1"/>
        <end position="77"/>
    </location>
</feature>
<gene>
    <name evidence="2" type="ORF">ElyMa_000986900</name>
</gene>
<reference evidence="2 3" key="1">
    <citation type="journal article" date="2021" name="Elife">
        <title>Chloroplast acquisition without the gene transfer in kleptoplastic sea slugs, Plakobranchus ocellatus.</title>
        <authorList>
            <person name="Maeda T."/>
            <person name="Takahashi S."/>
            <person name="Yoshida T."/>
            <person name="Shimamura S."/>
            <person name="Takaki Y."/>
            <person name="Nagai Y."/>
            <person name="Toyoda A."/>
            <person name="Suzuki Y."/>
            <person name="Arimoto A."/>
            <person name="Ishii H."/>
            <person name="Satoh N."/>
            <person name="Nishiyama T."/>
            <person name="Hasebe M."/>
            <person name="Maruyama T."/>
            <person name="Minagawa J."/>
            <person name="Obokata J."/>
            <person name="Shigenobu S."/>
        </authorList>
    </citation>
    <scope>NUCLEOTIDE SEQUENCE [LARGE SCALE GENOMIC DNA]</scope>
</reference>
<feature type="compositionally biased region" description="Basic residues" evidence="1">
    <location>
        <begin position="23"/>
        <end position="32"/>
    </location>
</feature>
<evidence type="ECO:0000313" key="3">
    <source>
        <dbReference type="Proteomes" id="UP000762676"/>
    </source>
</evidence>
<keyword evidence="3" id="KW-1185">Reference proteome</keyword>
<evidence type="ECO:0000313" key="2">
    <source>
        <dbReference type="EMBL" id="GFR97194.1"/>
    </source>
</evidence>